<evidence type="ECO:0000313" key="2">
    <source>
        <dbReference type="EMBL" id="KAF9894407.1"/>
    </source>
</evidence>
<name>A0AAD4CZ48_ASPNN</name>
<sequence length="178" mass="19745">MYTEAYNQLCVQMEDIGCILPVAGRTETLHGMIDNALDVNIITRQGIGKLPASDSSTVRLQSAVTVGGYTASTWIKLDVFSVRLGGTSHPQTFYILDTPPSQHHAPYDVILGRGSFMAKVIEQDGIAIDPIEVKKLSPEEVKQLEAAAKARREELEEQQRKMLEKKADDRTARRPPPR</sequence>
<comment type="caution">
    <text evidence="2">The sequence shown here is derived from an EMBL/GenBank/DDBJ whole genome shotgun (WGS) entry which is preliminary data.</text>
</comment>
<evidence type="ECO:0000313" key="3">
    <source>
        <dbReference type="Proteomes" id="UP001194746"/>
    </source>
</evidence>
<accession>A0AAD4CZ48</accession>
<evidence type="ECO:0000256" key="1">
    <source>
        <dbReference type="SAM" id="MobiDB-lite"/>
    </source>
</evidence>
<dbReference type="EMBL" id="VCAU01000004">
    <property type="protein sequence ID" value="KAF9894407.1"/>
    <property type="molecule type" value="Genomic_DNA"/>
</dbReference>
<reference evidence="2" key="2">
    <citation type="submission" date="2020-02" db="EMBL/GenBank/DDBJ databases">
        <authorList>
            <person name="Gilchrist C.L.M."/>
            <person name="Chooi Y.-H."/>
        </authorList>
    </citation>
    <scope>NUCLEOTIDE SEQUENCE</scope>
    <source>
        <strain evidence="2">MST-FP2251</strain>
    </source>
</reference>
<feature type="compositionally biased region" description="Basic and acidic residues" evidence="1">
    <location>
        <begin position="152"/>
        <end position="172"/>
    </location>
</feature>
<organism evidence="2 3">
    <name type="scientific">Aspergillus nanangensis</name>
    <dbReference type="NCBI Taxonomy" id="2582783"/>
    <lineage>
        <taxon>Eukaryota</taxon>
        <taxon>Fungi</taxon>
        <taxon>Dikarya</taxon>
        <taxon>Ascomycota</taxon>
        <taxon>Pezizomycotina</taxon>
        <taxon>Eurotiomycetes</taxon>
        <taxon>Eurotiomycetidae</taxon>
        <taxon>Eurotiales</taxon>
        <taxon>Aspergillaceae</taxon>
        <taxon>Aspergillus</taxon>
        <taxon>Aspergillus subgen. Circumdati</taxon>
    </lineage>
</organism>
<proteinExistence type="predicted"/>
<keyword evidence="3" id="KW-1185">Reference proteome</keyword>
<reference evidence="2" key="1">
    <citation type="journal article" date="2019" name="Beilstein J. Org. Chem.">
        <title>Nanangenines: drimane sesquiterpenoids as the dominant metabolite cohort of a novel Australian fungus, Aspergillus nanangensis.</title>
        <authorList>
            <person name="Lacey H.J."/>
            <person name="Gilchrist C.L.M."/>
            <person name="Crombie A."/>
            <person name="Kalaitzis J.A."/>
            <person name="Vuong D."/>
            <person name="Rutledge P.J."/>
            <person name="Turner P."/>
            <person name="Pitt J.I."/>
            <person name="Lacey E."/>
            <person name="Chooi Y.H."/>
            <person name="Piggott A.M."/>
        </authorList>
    </citation>
    <scope>NUCLEOTIDE SEQUENCE</scope>
    <source>
        <strain evidence="2">MST-FP2251</strain>
    </source>
</reference>
<gene>
    <name evidence="2" type="ORF">FE257_007910</name>
</gene>
<feature type="region of interest" description="Disordered" evidence="1">
    <location>
        <begin position="152"/>
        <end position="178"/>
    </location>
</feature>
<dbReference type="Proteomes" id="UP001194746">
    <property type="component" value="Unassembled WGS sequence"/>
</dbReference>
<dbReference type="AlphaFoldDB" id="A0AAD4CZ48"/>
<protein>
    <submittedName>
        <fullName evidence="2">Uncharacterized protein</fullName>
    </submittedName>
</protein>